<dbReference type="AlphaFoldDB" id="E5A9V9"/>
<proteinExistence type="predicted"/>
<accession>E5A9V9</accession>
<dbReference type="EMBL" id="FP929138">
    <property type="protein sequence ID" value="CBY00450.1"/>
    <property type="molecule type" value="Genomic_DNA"/>
</dbReference>
<keyword evidence="3" id="KW-1185">Reference proteome</keyword>
<evidence type="ECO:0000313" key="3">
    <source>
        <dbReference type="Proteomes" id="UP000002668"/>
    </source>
</evidence>
<dbReference type="InParanoid" id="E5A9V9"/>
<reference evidence="3" key="1">
    <citation type="journal article" date="2011" name="Nat. Commun.">
        <title>Effector diversification within compartments of the Leptosphaeria maculans genome affected by Repeat-Induced Point mutations.</title>
        <authorList>
            <person name="Rouxel T."/>
            <person name="Grandaubert J."/>
            <person name="Hane J.K."/>
            <person name="Hoede C."/>
            <person name="van de Wouw A.P."/>
            <person name="Couloux A."/>
            <person name="Dominguez V."/>
            <person name="Anthouard V."/>
            <person name="Bally P."/>
            <person name="Bourras S."/>
            <person name="Cozijnsen A.J."/>
            <person name="Ciuffetti L.M."/>
            <person name="Degrave A."/>
            <person name="Dilmaghani A."/>
            <person name="Duret L."/>
            <person name="Fudal I."/>
            <person name="Goodwin S.B."/>
            <person name="Gout L."/>
            <person name="Glaser N."/>
            <person name="Linglin J."/>
            <person name="Kema G.H.J."/>
            <person name="Lapalu N."/>
            <person name="Lawrence C.B."/>
            <person name="May K."/>
            <person name="Meyer M."/>
            <person name="Ollivier B."/>
            <person name="Poulain J."/>
            <person name="Schoch C.L."/>
            <person name="Simon A."/>
            <person name="Spatafora J.W."/>
            <person name="Stachowiak A."/>
            <person name="Turgeon B.G."/>
            <person name="Tyler B.M."/>
            <person name="Vincent D."/>
            <person name="Weissenbach J."/>
            <person name="Amselem J."/>
            <person name="Quesneville H."/>
            <person name="Oliver R.P."/>
            <person name="Wincker P."/>
            <person name="Balesdent M.-H."/>
            <person name="Howlett B.J."/>
        </authorList>
    </citation>
    <scope>NUCLEOTIDE SEQUENCE [LARGE SCALE GENOMIC DNA]</scope>
    <source>
        <strain evidence="3">JN3 / isolate v23.1.3 / race Av1-4-5-6-7-8</strain>
    </source>
</reference>
<name>E5A9V9_LEPMJ</name>
<dbReference type="HOGENOM" id="CLU_3377259_0_0_1"/>
<gene>
    <name evidence="2" type="ORF">LEMA_uP015800.1</name>
</gene>
<evidence type="ECO:0000256" key="1">
    <source>
        <dbReference type="SAM" id="MobiDB-lite"/>
    </source>
</evidence>
<protein>
    <submittedName>
        <fullName evidence="2">Predicted protein</fullName>
    </submittedName>
</protein>
<evidence type="ECO:0000313" key="2">
    <source>
        <dbReference type="EMBL" id="CBY00450.1"/>
    </source>
</evidence>
<dbReference type="VEuPathDB" id="FungiDB:LEMA_uP015800.1"/>
<feature type="region of interest" description="Disordered" evidence="1">
    <location>
        <begin position="1"/>
        <end position="34"/>
    </location>
</feature>
<dbReference type="Proteomes" id="UP000002668">
    <property type="component" value="Genome"/>
</dbReference>
<sequence length="34" mass="3778">MVPSFEKEKKKANEIPESGASMPSSTHALHHFQP</sequence>
<feature type="compositionally biased region" description="Basic and acidic residues" evidence="1">
    <location>
        <begin position="1"/>
        <end position="14"/>
    </location>
</feature>
<organism evidence="3">
    <name type="scientific">Leptosphaeria maculans (strain JN3 / isolate v23.1.3 / race Av1-4-5-6-7-8)</name>
    <name type="common">Blackleg fungus</name>
    <name type="synonym">Phoma lingam</name>
    <dbReference type="NCBI Taxonomy" id="985895"/>
    <lineage>
        <taxon>Eukaryota</taxon>
        <taxon>Fungi</taxon>
        <taxon>Dikarya</taxon>
        <taxon>Ascomycota</taxon>
        <taxon>Pezizomycotina</taxon>
        <taxon>Dothideomycetes</taxon>
        <taxon>Pleosporomycetidae</taxon>
        <taxon>Pleosporales</taxon>
        <taxon>Pleosporineae</taxon>
        <taxon>Leptosphaeriaceae</taxon>
        <taxon>Plenodomus</taxon>
        <taxon>Plenodomus lingam/Leptosphaeria maculans species complex</taxon>
    </lineage>
</organism>